<dbReference type="OrthoDB" id="3210235at2"/>
<dbReference type="STRING" id="1440774.Y900_011510"/>
<evidence type="ECO:0000256" key="2">
    <source>
        <dbReference type="PROSITE-ProRule" id="PRU00335"/>
    </source>
</evidence>
<dbReference type="RefSeq" id="WP_036341899.1">
    <property type="nucleotide sequence ID" value="NZ_JALN02000001.1"/>
</dbReference>
<dbReference type="Pfam" id="PF00440">
    <property type="entry name" value="TetR_N"/>
    <property type="match status" value="1"/>
</dbReference>
<gene>
    <name evidence="4" type="ORF">Y900_011510</name>
</gene>
<dbReference type="PANTHER" id="PTHR30055">
    <property type="entry name" value="HTH-TYPE TRANSCRIPTIONAL REGULATOR RUTR"/>
    <property type="match status" value="1"/>
</dbReference>
<feature type="DNA-binding region" description="H-T-H motif" evidence="2">
    <location>
        <begin position="33"/>
        <end position="52"/>
    </location>
</feature>
<evidence type="ECO:0000259" key="3">
    <source>
        <dbReference type="PROSITE" id="PS50977"/>
    </source>
</evidence>
<dbReference type="Gene3D" id="1.10.357.10">
    <property type="entry name" value="Tetracycline Repressor, domain 2"/>
    <property type="match status" value="1"/>
</dbReference>
<feature type="domain" description="HTH tetR-type" evidence="3">
    <location>
        <begin position="10"/>
        <end position="70"/>
    </location>
</feature>
<dbReference type="PROSITE" id="PS01081">
    <property type="entry name" value="HTH_TETR_1"/>
    <property type="match status" value="1"/>
</dbReference>
<keyword evidence="5" id="KW-1185">Reference proteome</keyword>
<evidence type="ECO:0000256" key="1">
    <source>
        <dbReference type="ARBA" id="ARBA00023125"/>
    </source>
</evidence>
<proteinExistence type="predicted"/>
<dbReference type="Proteomes" id="UP000022835">
    <property type="component" value="Unassembled WGS sequence"/>
</dbReference>
<dbReference type="InterPro" id="IPR009057">
    <property type="entry name" value="Homeodomain-like_sf"/>
</dbReference>
<dbReference type="InterPro" id="IPR023772">
    <property type="entry name" value="DNA-bd_HTH_TetR-type_CS"/>
</dbReference>
<dbReference type="GO" id="GO:0003700">
    <property type="term" value="F:DNA-binding transcription factor activity"/>
    <property type="evidence" value="ECO:0007669"/>
    <property type="project" value="TreeGrafter"/>
</dbReference>
<dbReference type="PANTHER" id="PTHR30055:SF153">
    <property type="entry name" value="HTH-TYPE TRANSCRIPTIONAL REPRESSOR RV3405C"/>
    <property type="match status" value="1"/>
</dbReference>
<dbReference type="PRINTS" id="PR00455">
    <property type="entry name" value="HTHTETR"/>
</dbReference>
<accession>A0A064CGS5</accession>
<comment type="caution">
    <text evidence="4">The sequence shown here is derived from an EMBL/GenBank/DDBJ whole genome shotgun (WGS) entry which is preliminary data.</text>
</comment>
<dbReference type="PROSITE" id="PS50977">
    <property type="entry name" value="HTH_TETR_2"/>
    <property type="match status" value="1"/>
</dbReference>
<dbReference type="SUPFAM" id="SSF46689">
    <property type="entry name" value="Homeodomain-like"/>
    <property type="match status" value="1"/>
</dbReference>
<dbReference type="GO" id="GO:0000976">
    <property type="term" value="F:transcription cis-regulatory region binding"/>
    <property type="evidence" value="ECO:0007669"/>
    <property type="project" value="TreeGrafter"/>
</dbReference>
<dbReference type="AlphaFoldDB" id="A0A064CGS5"/>
<evidence type="ECO:0000313" key="4">
    <source>
        <dbReference type="EMBL" id="KDE99550.1"/>
    </source>
</evidence>
<sequence>MTTGGARGRDEVVAVTLAAAADLFAERGPAATSIRDIAAKAGVNHGLIHRHFGSKDRLIGAVLDHLGAQLADMLAAGAAGSEVEAAIDRQLRVIARASLDGYPAGQLQTRFPNVSDLIEQMRARYSTEHAARLAVAHINALQLGWRLFGDFLRASAGLDDLTDEELAQSIAGAIAAMTKSGQKQ</sequence>
<dbReference type="InterPro" id="IPR050109">
    <property type="entry name" value="HTH-type_TetR-like_transc_reg"/>
</dbReference>
<protein>
    <submittedName>
        <fullName evidence="4">TetR family transcriptional regulator</fullName>
    </submittedName>
</protein>
<dbReference type="eggNOG" id="COG1309">
    <property type="taxonomic scope" value="Bacteria"/>
</dbReference>
<reference evidence="4" key="1">
    <citation type="submission" date="2014-05" db="EMBL/GenBank/DDBJ databases">
        <title>Genome sequence of Mycobacterium aromaticivorans strain JS19b1T (= DSM 45407T).</title>
        <authorList>
            <person name="Kwak Y."/>
            <person name="Park G.-S."/>
            <person name="Li Q.X."/>
            <person name="Lee S.-E."/>
            <person name="Shin J.-H."/>
        </authorList>
    </citation>
    <scope>NUCLEOTIDE SEQUENCE [LARGE SCALE GENOMIC DNA]</scope>
    <source>
        <strain evidence="4">JS19b1</strain>
    </source>
</reference>
<organism evidence="4 5">
    <name type="scientific">Mycolicibacterium aromaticivorans JS19b1 = JCM 16368</name>
    <dbReference type="NCBI Taxonomy" id="1440774"/>
    <lineage>
        <taxon>Bacteria</taxon>
        <taxon>Bacillati</taxon>
        <taxon>Actinomycetota</taxon>
        <taxon>Actinomycetes</taxon>
        <taxon>Mycobacteriales</taxon>
        <taxon>Mycobacteriaceae</taxon>
        <taxon>Mycolicibacterium</taxon>
    </lineage>
</organism>
<evidence type="ECO:0000313" key="5">
    <source>
        <dbReference type="Proteomes" id="UP000022835"/>
    </source>
</evidence>
<dbReference type="EMBL" id="JALN02000001">
    <property type="protein sequence ID" value="KDE99550.1"/>
    <property type="molecule type" value="Genomic_DNA"/>
</dbReference>
<name>A0A064CGS5_9MYCO</name>
<keyword evidence="1 2" id="KW-0238">DNA-binding</keyword>
<dbReference type="InterPro" id="IPR001647">
    <property type="entry name" value="HTH_TetR"/>
</dbReference>